<dbReference type="GO" id="GO:0003676">
    <property type="term" value="F:nucleic acid binding"/>
    <property type="evidence" value="ECO:0007669"/>
    <property type="project" value="InterPro"/>
</dbReference>
<dbReference type="GO" id="GO:0016818">
    <property type="term" value="F:hydrolase activity, acting on acid anhydrides, in phosphorus-containing anhydrides"/>
    <property type="evidence" value="ECO:0007669"/>
    <property type="project" value="InterPro"/>
</dbReference>
<evidence type="ECO:0000256" key="3">
    <source>
        <dbReference type="ARBA" id="ARBA00022801"/>
    </source>
</evidence>
<keyword evidence="10" id="KW-1185">Reference proteome</keyword>
<dbReference type="eggNOG" id="COG1199">
    <property type="taxonomic scope" value="Bacteria"/>
</dbReference>
<accession>V5WEW7</accession>
<sequence length="823" mass="92601">MVSADSRIPQHIAHLMRETVSQARNREVLFVCTQDEEGMLASARAVARGNDGMVPAPEPHMREGQVIVHNHPSGTLNPSDADVSVAARLASQGIGSWIVDNSVRNLYIITEAYEAPKKTELDLQRLADMLLPGGGLSRLQPDFEPRDPQLEMLEEVVKAFNENLIVVSEAGTGVGKSLAYLIPAAAWVLQNRERVVISTATINLQQQILEKDIPTVRRLFKDSGGDEIKVVLAKGRNQYLCQSRLQELIEEEGLFGEEQLDEIRRWAEVTETGDRSDLPFNPDPSLWARVNSDADACSELRCSRRGSCFLQKARKAAASAHIVVTNHHLLFADLAIRKEGFGQDATVILPAFQRLIIDEAHNVEGAATSYFSEEFNRFTLHKYANMLLRQRRSRAGGIIPSLRKSAGVRFEGAEALLQSMRSRVQELDDALLPFLDQQNSLRLAADPNELPGNHEKSELETVLFEQLGRFQQSVLDTVELLADEFKSLDDSDSDEPRIAELRIMIRRLEGVAKICGDFREYATRPDLVYWLDRRRSSAGDRFVHFTATPIEVGPILQEAMFDQYESIVLTSATLSVNKSIQYWQRRVGLLNNDRLVFKSMESPFDYSRRVLLGVPNDAPSPSSGEQYSSWLQGFVMRMLDISEGHALILFTSYSMLTQVYEYCKPLLVQRGITCFRQGDDDRNRLMSSFQKEVSSVLFATHSFWEGIDAPGDALKLLIISRLPFRVPTEPVLLARTDAIQSRGGNPFFELSLPEAVMKLKQGFGRLMRRKSDRGVVLITDNRVITKRYGRNFIDSLPPARLVVESSDRLAGEVERVLYEDMDS</sequence>
<feature type="domain" description="Helicase ATP-binding" evidence="8">
    <location>
        <begin position="135"/>
        <end position="405"/>
    </location>
</feature>
<protein>
    <recommendedName>
        <fullName evidence="6">DNA 5'-3' helicase</fullName>
        <ecNumber evidence="6">5.6.2.3</ecNumber>
    </recommendedName>
</protein>
<dbReference type="AlphaFoldDB" id="V5WEW7"/>
<dbReference type="Pfam" id="PF04002">
    <property type="entry name" value="RadC"/>
    <property type="match status" value="1"/>
</dbReference>
<dbReference type="InterPro" id="IPR045028">
    <property type="entry name" value="DinG/Rad3-like"/>
</dbReference>
<comment type="similarity">
    <text evidence="5">Belongs to the helicase family. DinG subfamily.</text>
</comment>
<dbReference type="OrthoDB" id="9803913at2"/>
<dbReference type="InterPro" id="IPR014013">
    <property type="entry name" value="Helic_SF1/SF2_ATP-bd_DinG/Rad3"/>
</dbReference>
<keyword evidence="4" id="KW-0067">ATP-binding</keyword>
<comment type="catalytic activity">
    <reaction evidence="7">
        <text>ATP + H2O = ADP + phosphate + H(+)</text>
        <dbReference type="Rhea" id="RHEA:13065"/>
        <dbReference type="ChEBI" id="CHEBI:15377"/>
        <dbReference type="ChEBI" id="CHEBI:15378"/>
        <dbReference type="ChEBI" id="CHEBI:30616"/>
        <dbReference type="ChEBI" id="CHEBI:43474"/>
        <dbReference type="ChEBI" id="CHEBI:456216"/>
        <dbReference type="EC" id="5.6.2.3"/>
    </reaction>
</comment>
<evidence type="ECO:0000259" key="8">
    <source>
        <dbReference type="PROSITE" id="PS51193"/>
    </source>
</evidence>
<gene>
    <name evidence="9" type="ORF">L21SP2_0927</name>
</gene>
<dbReference type="PROSITE" id="PS51193">
    <property type="entry name" value="HELICASE_ATP_BIND_2"/>
    <property type="match status" value="1"/>
</dbReference>
<dbReference type="HOGENOM" id="CLU_012117_2_0_12"/>
<evidence type="ECO:0000256" key="4">
    <source>
        <dbReference type="ARBA" id="ARBA00022840"/>
    </source>
</evidence>
<dbReference type="Gene3D" id="3.40.140.10">
    <property type="entry name" value="Cytidine Deaminase, domain 2"/>
    <property type="match status" value="1"/>
</dbReference>
<evidence type="ECO:0000313" key="9">
    <source>
        <dbReference type="EMBL" id="AHC14347.1"/>
    </source>
</evidence>
<name>V5WEW7_9SPIO</name>
<dbReference type="GO" id="GO:0006139">
    <property type="term" value="P:nucleobase-containing compound metabolic process"/>
    <property type="evidence" value="ECO:0007669"/>
    <property type="project" value="InterPro"/>
</dbReference>
<dbReference type="InterPro" id="IPR020891">
    <property type="entry name" value="UPF0758_CS"/>
</dbReference>
<dbReference type="Pfam" id="PF13307">
    <property type="entry name" value="Helicase_C_2"/>
    <property type="match status" value="1"/>
</dbReference>
<dbReference type="GO" id="GO:0005524">
    <property type="term" value="F:ATP binding"/>
    <property type="evidence" value="ECO:0007669"/>
    <property type="project" value="UniProtKB-KW"/>
</dbReference>
<keyword evidence="9" id="KW-0347">Helicase</keyword>
<comment type="cofactor">
    <cofactor evidence="1">
        <name>[4Fe-4S] cluster</name>
        <dbReference type="ChEBI" id="CHEBI:49883"/>
    </cofactor>
</comment>
<dbReference type="RefSeq" id="WP_024267278.1">
    <property type="nucleotide sequence ID" value="NC_023035.1"/>
</dbReference>
<dbReference type="Gene3D" id="3.40.50.300">
    <property type="entry name" value="P-loop containing nucleotide triphosphate hydrolases"/>
    <property type="match status" value="2"/>
</dbReference>
<evidence type="ECO:0000256" key="7">
    <source>
        <dbReference type="ARBA" id="ARBA00048954"/>
    </source>
</evidence>
<dbReference type="InterPro" id="IPR025657">
    <property type="entry name" value="RadC_JAB"/>
</dbReference>
<dbReference type="InterPro" id="IPR006555">
    <property type="entry name" value="ATP-dep_Helicase_C"/>
</dbReference>
<keyword evidence="2" id="KW-0547">Nucleotide-binding</keyword>
<evidence type="ECO:0000256" key="6">
    <source>
        <dbReference type="ARBA" id="ARBA00044969"/>
    </source>
</evidence>
<dbReference type="PROSITE" id="PS01302">
    <property type="entry name" value="UPF0758"/>
    <property type="match status" value="1"/>
</dbReference>
<dbReference type="SMART" id="SM00491">
    <property type="entry name" value="HELICc2"/>
    <property type="match status" value="1"/>
</dbReference>
<evidence type="ECO:0000313" key="10">
    <source>
        <dbReference type="Proteomes" id="UP000018680"/>
    </source>
</evidence>
<dbReference type="STRING" id="1307761.L21SP2_0927"/>
<dbReference type="InterPro" id="IPR014001">
    <property type="entry name" value="Helicase_ATP-bd"/>
</dbReference>
<dbReference type="SMART" id="SM00487">
    <property type="entry name" value="DEXDc"/>
    <property type="match status" value="1"/>
</dbReference>
<dbReference type="KEGG" id="slr:L21SP2_0927"/>
<dbReference type="GO" id="GO:0043139">
    <property type="term" value="F:5'-3' DNA helicase activity"/>
    <property type="evidence" value="ECO:0007669"/>
    <property type="project" value="UniProtKB-EC"/>
</dbReference>
<dbReference type="PANTHER" id="PTHR11472:SF34">
    <property type="entry name" value="REGULATOR OF TELOMERE ELONGATION HELICASE 1"/>
    <property type="match status" value="1"/>
</dbReference>
<organism evidence="9 10">
    <name type="scientific">Salinispira pacifica</name>
    <dbReference type="NCBI Taxonomy" id="1307761"/>
    <lineage>
        <taxon>Bacteria</taxon>
        <taxon>Pseudomonadati</taxon>
        <taxon>Spirochaetota</taxon>
        <taxon>Spirochaetia</taxon>
        <taxon>Spirochaetales</taxon>
        <taxon>Spirochaetaceae</taxon>
        <taxon>Salinispira</taxon>
    </lineage>
</organism>
<evidence type="ECO:0000256" key="2">
    <source>
        <dbReference type="ARBA" id="ARBA00022741"/>
    </source>
</evidence>
<dbReference type="EMBL" id="CP006939">
    <property type="protein sequence ID" value="AHC14347.1"/>
    <property type="molecule type" value="Genomic_DNA"/>
</dbReference>
<dbReference type="InterPro" id="IPR027417">
    <property type="entry name" value="P-loop_NTPase"/>
</dbReference>
<dbReference type="EC" id="5.6.2.3" evidence="6"/>
<dbReference type="PATRIC" id="fig|1307761.3.peg.928"/>
<keyword evidence="3" id="KW-0378">Hydrolase</keyword>
<reference evidence="9 10" key="1">
    <citation type="journal article" date="2015" name="Stand. Genomic Sci.">
        <title>Complete genome sequence and description of Salinispira pacifica gen. nov., sp. nov., a novel spirochaete isolated form a hypersaline microbial mat.</title>
        <authorList>
            <person name="Ben Hania W."/>
            <person name="Joseph M."/>
            <person name="Schumann P."/>
            <person name="Bunk B."/>
            <person name="Fiebig A."/>
            <person name="Sproer C."/>
            <person name="Klenk H.P."/>
            <person name="Fardeau M.L."/>
            <person name="Spring S."/>
        </authorList>
    </citation>
    <scope>NUCLEOTIDE SEQUENCE [LARGE SCALE GENOMIC DNA]</scope>
    <source>
        <strain evidence="9 10">L21-RPul-D2</strain>
    </source>
</reference>
<evidence type="ECO:0000256" key="1">
    <source>
        <dbReference type="ARBA" id="ARBA00001966"/>
    </source>
</evidence>
<dbReference type="Proteomes" id="UP000018680">
    <property type="component" value="Chromosome"/>
</dbReference>
<evidence type="ECO:0000256" key="5">
    <source>
        <dbReference type="ARBA" id="ARBA00038058"/>
    </source>
</evidence>
<dbReference type="InterPro" id="IPR011545">
    <property type="entry name" value="DEAD/DEAH_box_helicase_dom"/>
</dbReference>
<proteinExistence type="inferred from homology"/>
<dbReference type="Pfam" id="PF00270">
    <property type="entry name" value="DEAD"/>
    <property type="match status" value="1"/>
</dbReference>
<dbReference type="SUPFAM" id="SSF52540">
    <property type="entry name" value="P-loop containing nucleoside triphosphate hydrolases"/>
    <property type="match status" value="2"/>
</dbReference>
<dbReference type="PANTHER" id="PTHR11472">
    <property type="entry name" value="DNA REPAIR DEAD HELICASE RAD3/XP-D SUBFAMILY MEMBER"/>
    <property type="match status" value="1"/>
</dbReference>